<accession>A0ACC2VC25</accession>
<protein>
    <submittedName>
        <fullName evidence="1">Uncharacterized protein</fullName>
    </submittedName>
</protein>
<dbReference type="EMBL" id="JASBWS010000111">
    <property type="protein sequence ID" value="KAJ9096621.1"/>
    <property type="molecule type" value="Genomic_DNA"/>
</dbReference>
<gene>
    <name evidence="1" type="ORF">QFC20_006383</name>
</gene>
<sequence>MASPEHSYLDDVPSVNPPTASNSTDAQAVDSTTDPQAIKDNSANPTSSSKPIEKSARLPALTLKVDPRRQFVRIFLASLGILQTVKAIGVLLRARRSTRSLRRALAVFLKALLKIERTNIKSSIFFSAYPTLYRLLTHRSLRNHQSTSADAKPHTTRRLLENAAPALILGPLANLLPDNIITQLNLYAVCAAGLACARVLNTRVKAGLAEWEASLDRPRAERKEAYVPYFMDPSSLKSPDRHFGFLDDVSGNSVRARIERTSLTVVKGFWTALSSGGGWWLFPLTQGLLLDTFVFEGDCFPASYKGVIVAVSRRGHLAFNKDVWLIGVSSARNDDNQRSKRYIPSANNLGLPESSTLAASLPTPNNLMALLPLFTLPPSPHPSFPLDTGTTTSLITSHVLETQYAPFLPIMQLAQAGHTKAMCATLHPMEPSCVVNFAQSVKESMGSALALVGGYSGLMMLLRFRKLKEDPRGALLKLLVSSVRGAGFVTLSISSAWAWVCIFQRLLSPQTLSRSRFGIGGILAGLWIFLVPAARRLELGLYSVRLSMLTLWKIGTKKGWWTPRRRLGFAPFALALAILVHIKRQRLAPMEGWVGKGVTWLDADYERSESKSKAGACFGGPAAYQEAEVGTYGGMGREGCDVARCGLRAVAKQVRAAEAVK</sequence>
<evidence type="ECO:0000313" key="1">
    <source>
        <dbReference type="EMBL" id="KAJ9096621.1"/>
    </source>
</evidence>
<name>A0ACC2VC25_9TREE</name>
<dbReference type="Proteomes" id="UP001230649">
    <property type="component" value="Unassembled WGS sequence"/>
</dbReference>
<organism evidence="1 2">
    <name type="scientific">Naganishia adeliensis</name>
    <dbReference type="NCBI Taxonomy" id="92952"/>
    <lineage>
        <taxon>Eukaryota</taxon>
        <taxon>Fungi</taxon>
        <taxon>Dikarya</taxon>
        <taxon>Basidiomycota</taxon>
        <taxon>Agaricomycotina</taxon>
        <taxon>Tremellomycetes</taxon>
        <taxon>Filobasidiales</taxon>
        <taxon>Filobasidiaceae</taxon>
        <taxon>Naganishia</taxon>
    </lineage>
</organism>
<evidence type="ECO:0000313" key="2">
    <source>
        <dbReference type="Proteomes" id="UP001230649"/>
    </source>
</evidence>
<proteinExistence type="predicted"/>
<comment type="caution">
    <text evidence="1">The sequence shown here is derived from an EMBL/GenBank/DDBJ whole genome shotgun (WGS) entry which is preliminary data.</text>
</comment>
<reference evidence="1" key="1">
    <citation type="submission" date="2023-04" db="EMBL/GenBank/DDBJ databases">
        <title>Draft Genome sequencing of Naganishia species isolated from polar environments using Oxford Nanopore Technology.</title>
        <authorList>
            <person name="Leo P."/>
            <person name="Venkateswaran K."/>
        </authorList>
    </citation>
    <scope>NUCLEOTIDE SEQUENCE</scope>
    <source>
        <strain evidence="1">MNA-CCFEE 5262</strain>
    </source>
</reference>
<keyword evidence="2" id="KW-1185">Reference proteome</keyword>